<feature type="domain" description="DUF1559" evidence="2">
    <location>
        <begin position="34"/>
        <end position="205"/>
    </location>
</feature>
<evidence type="ECO:0000313" key="3">
    <source>
        <dbReference type="EMBL" id="VIP01527.1"/>
    </source>
</evidence>
<keyword evidence="1" id="KW-0472">Membrane</keyword>
<dbReference type="InterPro" id="IPR045584">
    <property type="entry name" value="Pilin-like"/>
</dbReference>
<dbReference type="SUPFAM" id="SSF54523">
    <property type="entry name" value="Pili subunits"/>
    <property type="match status" value="1"/>
</dbReference>
<protein>
    <recommendedName>
        <fullName evidence="2">DUF1559 domain-containing protein</fullName>
    </recommendedName>
</protein>
<dbReference type="PANTHER" id="PTHR30093">
    <property type="entry name" value="GENERAL SECRETION PATHWAY PROTEIN G"/>
    <property type="match status" value="1"/>
</dbReference>
<dbReference type="InterPro" id="IPR012902">
    <property type="entry name" value="N_methyl_site"/>
</dbReference>
<keyword evidence="4" id="KW-1185">Reference proteome</keyword>
<dbReference type="EMBL" id="LR586016">
    <property type="protein sequence ID" value="VIP01527.1"/>
    <property type="molecule type" value="Genomic_DNA"/>
</dbReference>
<dbReference type="Proteomes" id="UP000464378">
    <property type="component" value="Chromosome"/>
</dbReference>
<accession>A0A6C2YJH8</accession>
<dbReference type="EMBL" id="LR593887">
    <property type="protein sequence ID" value="VTR98673.1"/>
    <property type="molecule type" value="Genomic_DNA"/>
</dbReference>
<evidence type="ECO:0000259" key="2">
    <source>
        <dbReference type="Pfam" id="PF07596"/>
    </source>
</evidence>
<feature type="transmembrane region" description="Helical" evidence="1">
    <location>
        <begin position="12"/>
        <end position="31"/>
    </location>
</feature>
<dbReference type="InterPro" id="IPR011453">
    <property type="entry name" value="DUF1559"/>
</dbReference>
<evidence type="ECO:0000256" key="1">
    <source>
        <dbReference type="SAM" id="Phobius"/>
    </source>
</evidence>
<evidence type="ECO:0000313" key="4">
    <source>
        <dbReference type="Proteomes" id="UP000464378"/>
    </source>
</evidence>
<gene>
    <name evidence="3" type="ORF">GMBLW1_24330</name>
</gene>
<keyword evidence="1" id="KW-0812">Transmembrane</keyword>
<organism evidence="3">
    <name type="scientific">Tuwongella immobilis</name>
    <dbReference type="NCBI Taxonomy" id="692036"/>
    <lineage>
        <taxon>Bacteria</taxon>
        <taxon>Pseudomonadati</taxon>
        <taxon>Planctomycetota</taxon>
        <taxon>Planctomycetia</taxon>
        <taxon>Gemmatales</taxon>
        <taxon>Gemmataceae</taxon>
        <taxon>Tuwongella</taxon>
    </lineage>
</organism>
<reference evidence="3" key="1">
    <citation type="submission" date="2019-04" db="EMBL/GenBank/DDBJ databases">
        <authorList>
            <consortium name="Science for Life Laboratories"/>
        </authorList>
    </citation>
    <scope>NUCLEOTIDE SEQUENCE</scope>
    <source>
        <strain evidence="3">MBLW1</strain>
    </source>
</reference>
<dbReference type="AlphaFoldDB" id="A0A6C2YJH8"/>
<dbReference type="KEGG" id="tim:GMBLW1_24330"/>
<dbReference type="InParanoid" id="A0A6C2YJH8"/>
<keyword evidence="1" id="KW-1133">Transmembrane helix</keyword>
<dbReference type="PANTHER" id="PTHR30093:SF2">
    <property type="entry name" value="TYPE II SECRETION SYSTEM PROTEIN H"/>
    <property type="match status" value="1"/>
</dbReference>
<name>A0A6C2YJH8_9BACT</name>
<dbReference type="Pfam" id="PF07963">
    <property type="entry name" value="N_methyl"/>
    <property type="match status" value="1"/>
</dbReference>
<sequence length="274" mass="29365">MTGKRRSGLTLVEVLVAIAVVVVGIGLLLPVSRNVRDASGRMQCSNHLGQLLLAMHQYEDTHRQPAIESANVPSWAAPVGFPTGCFGPGSQPEDRLSWMVAILPYLEQESLYRAIDPEAGYFGNFATVEVPIPILQCRSRDRSPSAKHVTHYVAMAGLGADAATHPARTPTNGWMGYDRITTRELISDGTSNTIALVETASDLGPWARGGQSTLRGYVGIPALYHQIGHASFVHSNGLIVGMGDGSIRTISHDIAPERLAAAMTIAGDELVFLE</sequence>
<proteinExistence type="predicted"/>
<dbReference type="Pfam" id="PF07596">
    <property type="entry name" value="SBP_bac_10"/>
    <property type="match status" value="1"/>
</dbReference>